<comment type="caution">
    <text evidence="2">The sequence shown here is derived from an EMBL/GenBank/DDBJ whole genome shotgun (WGS) entry which is preliminary data.</text>
</comment>
<evidence type="ECO:0000256" key="1">
    <source>
        <dbReference type="SAM" id="MobiDB-lite"/>
    </source>
</evidence>
<evidence type="ECO:0000313" key="2">
    <source>
        <dbReference type="EMBL" id="KAK4035557.1"/>
    </source>
</evidence>
<dbReference type="EMBL" id="JAOYFB010000040">
    <property type="protein sequence ID" value="KAK4035557.1"/>
    <property type="molecule type" value="Genomic_DNA"/>
</dbReference>
<evidence type="ECO:0008006" key="4">
    <source>
        <dbReference type="Google" id="ProtNLM"/>
    </source>
</evidence>
<accession>A0ABR0B1H7</accession>
<reference evidence="2 3" key="1">
    <citation type="journal article" date="2023" name="Nucleic Acids Res.">
        <title>The hologenome of Daphnia magna reveals possible DNA methylation and microbiome-mediated evolution of the host genome.</title>
        <authorList>
            <person name="Chaturvedi A."/>
            <person name="Li X."/>
            <person name="Dhandapani V."/>
            <person name="Marshall H."/>
            <person name="Kissane S."/>
            <person name="Cuenca-Cambronero M."/>
            <person name="Asole G."/>
            <person name="Calvet F."/>
            <person name="Ruiz-Romero M."/>
            <person name="Marangio P."/>
            <person name="Guigo R."/>
            <person name="Rago D."/>
            <person name="Mirbahai L."/>
            <person name="Eastwood N."/>
            <person name="Colbourne J.K."/>
            <person name="Zhou J."/>
            <person name="Mallon E."/>
            <person name="Orsini L."/>
        </authorList>
    </citation>
    <scope>NUCLEOTIDE SEQUENCE [LARGE SCALE GENOMIC DNA]</scope>
    <source>
        <strain evidence="2">LRV0_1</strain>
    </source>
</reference>
<protein>
    <recommendedName>
        <fullName evidence="4">Secreted protein</fullName>
    </recommendedName>
</protein>
<name>A0ABR0B1H7_9CRUS</name>
<feature type="region of interest" description="Disordered" evidence="1">
    <location>
        <begin position="97"/>
        <end position="121"/>
    </location>
</feature>
<gene>
    <name evidence="2" type="ORF">OUZ56_027644</name>
</gene>
<organism evidence="2 3">
    <name type="scientific">Daphnia magna</name>
    <dbReference type="NCBI Taxonomy" id="35525"/>
    <lineage>
        <taxon>Eukaryota</taxon>
        <taxon>Metazoa</taxon>
        <taxon>Ecdysozoa</taxon>
        <taxon>Arthropoda</taxon>
        <taxon>Crustacea</taxon>
        <taxon>Branchiopoda</taxon>
        <taxon>Diplostraca</taxon>
        <taxon>Cladocera</taxon>
        <taxon>Anomopoda</taxon>
        <taxon>Daphniidae</taxon>
        <taxon>Daphnia</taxon>
    </lineage>
</organism>
<proteinExistence type="predicted"/>
<sequence length="143" mass="14852">MAAVLLVSRHVCLGHSATLPSYEEAVRSGTSSAAAATISSVYCTWPVAPPSYDSILILDEANGAATTTSHHLVNQSAASPSIDASCHISFIESDEAAADSNVGTTREEDNDQEADAVDGSREMLVPSAALDTDAITTTFPARR</sequence>
<dbReference type="Proteomes" id="UP001234178">
    <property type="component" value="Unassembled WGS sequence"/>
</dbReference>
<keyword evidence="3" id="KW-1185">Reference proteome</keyword>
<evidence type="ECO:0000313" key="3">
    <source>
        <dbReference type="Proteomes" id="UP001234178"/>
    </source>
</evidence>